<reference evidence="7" key="1">
    <citation type="submission" date="2018-05" db="EMBL/GenBank/DDBJ databases">
        <authorList>
            <person name="Lanie J.A."/>
            <person name="Ng W.-L."/>
            <person name="Kazmierczak K.M."/>
            <person name="Andrzejewski T.M."/>
            <person name="Davidsen T.M."/>
            <person name="Wayne K.J."/>
            <person name="Tettelin H."/>
            <person name="Glass J.I."/>
            <person name="Rusch D."/>
            <person name="Podicherti R."/>
            <person name="Tsui H.-C.T."/>
            <person name="Winkler M.E."/>
        </authorList>
    </citation>
    <scope>NUCLEOTIDE SEQUENCE</scope>
</reference>
<keyword evidence="5" id="KW-1015">Disulfide bond</keyword>
<dbReference type="PANTHER" id="PTHR33146:SF26">
    <property type="entry name" value="ENDONUCLEASE 4"/>
    <property type="match status" value="1"/>
</dbReference>
<dbReference type="AlphaFoldDB" id="A0A381RZM6"/>
<organism evidence="7">
    <name type="scientific">marine metagenome</name>
    <dbReference type="NCBI Taxonomy" id="408172"/>
    <lineage>
        <taxon>unclassified sequences</taxon>
        <taxon>metagenomes</taxon>
        <taxon>ecological metagenomes</taxon>
    </lineage>
</organism>
<evidence type="ECO:0000256" key="4">
    <source>
        <dbReference type="ARBA" id="ARBA00022801"/>
    </source>
</evidence>
<dbReference type="GO" id="GO:0004519">
    <property type="term" value="F:endonuclease activity"/>
    <property type="evidence" value="ECO:0007669"/>
    <property type="project" value="UniProtKB-KW"/>
</dbReference>
<dbReference type="Pfam" id="PF02265">
    <property type="entry name" value="S1-P1_nuclease"/>
    <property type="match status" value="1"/>
</dbReference>
<evidence type="ECO:0000256" key="3">
    <source>
        <dbReference type="ARBA" id="ARBA00022759"/>
    </source>
</evidence>
<dbReference type="PANTHER" id="PTHR33146">
    <property type="entry name" value="ENDONUCLEASE 4"/>
    <property type="match status" value="1"/>
</dbReference>
<keyword evidence="4" id="KW-0378">Hydrolase</keyword>
<evidence type="ECO:0000256" key="6">
    <source>
        <dbReference type="ARBA" id="ARBA00023180"/>
    </source>
</evidence>
<dbReference type="GO" id="GO:0003676">
    <property type="term" value="F:nucleic acid binding"/>
    <property type="evidence" value="ECO:0007669"/>
    <property type="project" value="InterPro"/>
</dbReference>
<keyword evidence="3" id="KW-0255">Endonuclease</keyword>
<evidence type="ECO:0008006" key="8">
    <source>
        <dbReference type="Google" id="ProtNLM"/>
    </source>
</evidence>
<gene>
    <name evidence="7" type="ORF">METZ01_LOCUS47217</name>
</gene>
<keyword evidence="6" id="KW-0325">Glycoprotein</keyword>
<evidence type="ECO:0000256" key="1">
    <source>
        <dbReference type="ARBA" id="ARBA00022722"/>
    </source>
</evidence>
<sequence>MAWGSTGHRIVGKVAETYLTGNAKTQIKKILGHHDLSRVSTWADEIKSDPNWKHAYDWHWCTIPDGEKYETGKHTGNAIEKVNEFIVTLKNKKSSKEEKQIALKFLVHLVGDLHQPLHVGNGKDRGGNDKKLKWFGEETNLHSIWDSKLIQYQNLSYSEYTNYLLLNIDYGDIRKWQGDSLMVYINESKNLRNQCYDFSGNNLKWEYFYYNKGLLEQRLLQGGVRLSGELNRIFK</sequence>
<dbReference type="GO" id="GO:0046872">
    <property type="term" value="F:metal ion binding"/>
    <property type="evidence" value="ECO:0007669"/>
    <property type="project" value="UniProtKB-KW"/>
</dbReference>
<dbReference type="InterPro" id="IPR008947">
    <property type="entry name" value="PLipase_C/P1_nuclease_dom_sf"/>
</dbReference>
<dbReference type="SUPFAM" id="SSF48537">
    <property type="entry name" value="Phospholipase C/P1 nuclease"/>
    <property type="match status" value="1"/>
</dbReference>
<evidence type="ECO:0000256" key="2">
    <source>
        <dbReference type="ARBA" id="ARBA00022723"/>
    </source>
</evidence>
<accession>A0A381RZM6</accession>
<name>A0A381RZM6_9ZZZZ</name>
<dbReference type="CDD" id="cd11010">
    <property type="entry name" value="S1-P1_nuclease"/>
    <property type="match status" value="1"/>
</dbReference>
<dbReference type="GO" id="GO:0016788">
    <property type="term" value="F:hydrolase activity, acting on ester bonds"/>
    <property type="evidence" value="ECO:0007669"/>
    <property type="project" value="InterPro"/>
</dbReference>
<dbReference type="EMBL" id="UINC01002228">
    <property type="protein sequence ID" value="SUZ94363.1"/>
    <property type="molecule type" value="Genomic_DNA"/>
</dbReference>
<keyword evidence="1" id="KW-0540">Nuclease</keyword>
<protein>
    <recommendedName>
        <fullName evidence="8">S1/P1 Nuclease</fullName>
    </recommendedName>
</protein>
<dbReference type="Gene3D" id="1.10.575.10">
    <property type="entry name" value="P1 Nuclease"/>
    <property type="match status" value="1"/>
</dbReference>
<keyword evidence="2" id="KW-0479">Metal-binding</keyword>
<dbReference type="GO" id="GO:0006308">
    <property type="term" value="P:DNA catabolic process"/>
    <property type="evidence" value="ECO:0007669"/>
    <property type="project" value="InterPro"/>
</dbReference>
<proteinExistence type="predicted"/>
<evidence type="ECO:0000313" key="7">
    <source>
        <dbReference type="EMBL" id="SUZ94363.1"/>
    </source>
</evidence>
<evidence type="ECO:0000256" key="5">
    <source>
        <dbReference type="ARBA" id="ARBA00023157"/>
    </source>
</evidence>
<dbReference type="InterPro" id="IPR003154">
    <property type="entry name" value="S1/P1nuclease"/>
</dbReference>